<keyword evidence="1" id="KW-0812">Transmembrane</keyword>
<accession>A0A6J6E5Z3</accession>
<proteinExistence type="predicted"/>
<evidence type="ECO:0000313" key="2">
    <source>
        <dbReference type="EMBL" id="CAB4571567.1"/>
    </source>
</evidence>
<gene>
    <name evidence="2" type="ORF">UFOPK1722_00418</name>
</gene>
<sequence length="153" mass="16840">MSAGELAIVLAAVLLTIGFAALIVVLMRVLDTLRILRGELTDLRHETRPLLAELRASTDEARDAVEEARHDLDRFDRVLGSAEAISDAVASSGRVARLALSAPVIKATALATGTSRAARRLRRRENREIERRTTTGQHLVVVDDSRRGRRRRG</sequence>
<dbReference type="EMBL" id="CAEZTS010000024">
    <property type="protein sequence ID" value="CAB4571567.1"/>
    <property type="molecule type" value="Genomic_DNA"/>
</dbReference>
<evidence type="ECO:0000256" key="1">
    <source>
        <dbReference type="SAM" id="Phobius"/>
    </source>
</evidence>
<reference evidence="2" key="1">
    <citation type="submission" date="2020-05" db="EMBL/GenBank/DDBJ databases">
        <authorList>
            <person name="Chiriac C."/>
            <person name="Salcher M."/>
            <person name="Ghai R."/>
            <person name="Kavagutti S V."/>
        </authorList>
    </citation>
    <scope>NUCLEOTIDE SEQUENCE</scope>
</reference>
<organism evidence="2">
    <name type="scientific">freshwater metagenome</name>
    <dbReference type="NCBI Taxonomy" id="449393"/>
    <lineage>
        <taxon>unclassified sequences</taxon>
        <taxon>metagenomes</taxon>
        <taxon>ecological metagenomes</taxon>
    </lineage>
</organism>
<name>A0A6J6E5Z3_9ZZZZ</name>
<feature type="transmembrane region" description="Helical" evidence="1">
    <location>
        <begin position="6"/>
        <end position="27"/>
    </location>
</feature>
<dbReference type="AlphaFoldDB" id="A0A6J6E5Z3"/>
<protein>
    <submittedName>
        <fullName evidence="2">Unannotated protein</fullName>
    </submittedName>
</protein>
<keyword evidence="1" id="KW-0472">Membrane</keyword>
<keyword evidence="1" id="KW-1133">Transmembrane helix</keyword>